<dbReference type="RefSeq" id="WP_076483642.1">
    <property type="nucleotide sequence ID" value="NZ_FTOG01000002.1"/>
</dbReference>
<proteinExistence type="predicted"/>
<keyword evidence="1" id="KW-0732">Signal</keyword>
<dbReference type="AlphaFoldDB" id="A0A1N7JMB7"/>
<name>A0A1N7JMB7_9RHOB</name>
<sequence>MLRPLIPALAALGLFATSVPAQELRPVQPKPADDRTAATELHAPCEMTEDSESCSRVLACVGESGLWFAGRAIGRGTGVLRGALSNGVTCGGTWTESNWFGAGQADVTCSNGETGRVYFTYQDRWTGTATGNGSMSGGNRIEIWSGNRVPEFLQNTTGQPALPCGGAAIPIS</sequence>
<dbReference type="Proteomes" id="UP000186221">
    <property type="component" value="Unassembled WGS sequence"/>
</dbReference>
<evidence type="ECO:0000256" key="1">
    <source>
        <dbReference type="SAM" id="SignalP"/>
    </source>
</evidence>
<feature type="signal peptide" evidence="1">
    <location>
        <begin position="1"/>
        <end position="21"/>
    </location>
</feature>
<organism evidence="2 3">
    <name type="scientific">Rhodobacter aestuarii</name>
    <dbReference type="NCBI Taxonomy" id="453582"/>
    <lineage>
        <taxon>Bacteria</taxon>
        <taxon>Pseudomonadati</taxon>
        <taxon>Pseudomonadota</taxon>
        <taxon>Alphaproteobacteria</taxon>
        <taxon>Rhodobacterales</taxon>
        <taxon>Rhodobacter group</taxon>
        <taxon>Rhodobacter</taxon>
    </lineage>
</organism>
<protein>
    <submittedName>
        <fullName evidence="2">Uncharacterized protein</fullName>
    </submittedName>
</protein>
<evidence type="ECO:0000313" key="3">
    <source>
        <dbReference type="Proteomes" id="UP000186221"/>
    </source>
</evidence>
<dbReference type="EMBL" id="FTOG01000002">
    <property type="protein sequence ID" value="SIS50455.1"/>
    <property type="molecule type" value="Genomic_DNA"/>
</dbReference>
<reference evidence="3" key="1">
    <citation type="submission" date="2017-01" db="EMBL/GenBank/DDBJ databases">
        <authorList>
            <person name="Varghese N."/>
            <person name="Submissions S."/>
        </authorList>
    </citation>
    <scope>NUCLEOTIDE SEQUENCE [LARGE SCALE GENOMIC DNA]</scope>
    <source>
        <strain evidence="3">DSM 19945</strain>
    </source>
</reference>
<evidence type="ECO:0000313" key="2">
    <source>
        <dbReference type="EMBL" id="SIS50455.1"/>
    </source>
</evidence>
<accession>A0A1N7JMB7</accession>
<dbReference type="OrthoDB" id="7856755at2"/>
<keyword evidence="3" id="KW-1185">Reference proteome</keyword>
<feature type="chain" id="PRO_5011980859" evidence="1">
    <location>
        <begin position="22"/>
        <end position="172"/>
    </location>
</feature>
<gene>
    <name evidence="2" type="ORF">SAMN05421580_10229</name>
</gene>